<reference evidence="1" key="1">
    <citation type="journal article" date="2023" name="Science">
        <title>Elucidation of the pathway for biosynthesis of saponin adjuvants from the soapbark tree.</title>
        <authorList>
            <person name="Reed J."/>
            <person name="Orme A."/>
            <person name="El-Demerdash A."/>
            <person name="Owen C."/>
            <person name="Martin L.B.B."/>
            <person name="Misra R.C."/>
            <person name="Kikuchi S."/>
            <person name="Rejzek M."/>
            <person name="Martin A.C."/>
            <person name="Harkess A."/>
            <person name="Leebens-Mack J."/>
            <person name="Louveau T."/>
            <person name="Stephenson M.J."/>
            <person name="Osbourn A."/>
        </authorList>
    </citation>
    <scope>NUCLEOTIDE SEQUENCE</scope>
    <source>
        <strain evidence="1">S10</strain>
    </source>
</reference>
<gene>
    <name evidence="1" type="ORF">O6P43_006515</name>
</gene>
<organism evidence="1 2">
    <name type="scientific">Quillaja saponaria</name>
    <name type="common">Soap bark tree</name>
    <dbReference type="NCBI Taxonomy" id="32244"/>
    <lineage>
        <taxon>Eukaryota</taxon>
        <taxon>Viridiplantae</taxon>
        <taxon>Streptophyta</taxon>
        <taxon>Embryophyta</taxon>
        <taxon>Tracheophyta</taxon>
        <taxon>Spermatophyta</taxon>
        <taxon>Magnoliopsida</taxon>
        <taxon>eudicotyledons</taxon>
        <taxon>Gunneridae</taxon>
        <taxon>Pentapetalae</taxon>
        <taxon>rosids</taxon>
        <taxon>fabids</taxon>
        <taxon>Fabales</taxon>
        <taxon>Quillajaceae</taxon>
        <taxon>Quillaja</taxon>
    </lineage>
</organism>
<evidence type="ECO:0000313" key="2">
    <source>
        <dbReference type="Proteomes" id="UP001163823"/>
    </source>
</evidence>
<protein>
    <submittedName>
        <fullName evidence="1">Uncharacterized protein</fullName>
    </submittedName>
</protein>
<evidence type="ECO:0000313" key="1">
    <source>
        <dbReference type="EMBL" id="KAJ7976787.1"/>
    </source>
</evidence>
<accession>A0AAD7Q8N3</accession>
<dbReference type="AlphaFoldDB" id="A0AAD7Q8N3"/>
<dbReference type="KEGG" id="qsa:O6P43_006515"/>
<comment type="caution">
    <text evidence="1">The sequence shown here is derived from an EMBL/GenBank/DDBJ whole genome shotgun (WGS) entry which is preliminary data.</text>
</comment>
<proteinExistence type="predicted"/>
<sequence length="79" mass="8705">MLNRNAFGHAPVSGYKPGQLTIRSSSKEVRWSIPSGRDNNFGHLEIESFWSDLRFINHSGSAAKLGQPSICMVCKVVAD</sequence>
<dbReference type="Proteomes" id="UP001163823">
    <property type="component" value="Chromosome 3"/>
</dbReference>
<keyword evidence="2" id="KW-1185">Reference proteome</keyword>
<name>A0AAD7Q8N3_QUISA</name>
<dbReference type="EMBL" id="JARAOO010000003">
    <property type="protein sequence ID" value="KAJ7976787.1"/>
    <property type="molecule type" value="Genomic_DNA"/>
</dbReference>